<dbReference type="CDD" id="cd09823">
    <property type="entry name" value="peroxinectin_like"/>
    <property type="match status" value="1"/>
</dbReference>
<dbReference type="Proteomes" id="UP000440578">
    <property type="component" value="Unassembled WGS sequence"/>
</dbReference>
<name>A0A6A4X5N6_AMPAM</name>
<dbReference type="GO" id="GO:0020037">
    <property type="term" value="F:heme binding"/>
    <property type="evidence" value="ECO:0007669"/>
    <property type="project" value="InterPro"/>
</dbReference>
<feature type="chain" id="PRO_5025553560" evidence="7">
    <location>
        <begin position="20"/>
        <end position="756"/>
    </location>
</feature>
<dbReference type="GO" id="GO:0046872">
    <property type="term" value="F:metal ion binding"/>
    <property type="evidence" value="ECO:0007669"/>
    <property type="project" value="UniProtKB-KW"/>
</dbReference>
<dbReference type="FunFam" id="1.10.640.10:FF:000003">
    <property type="entry name" value="chorion peroxidase"/>
    <property type="match status" value="1"/>
</dbReference>
<comment type="caution">
    <text evidence="8">The sequence shown here is derived from an EMBL/GenBank/DDBJ whole genome shotgun (WGS) entry which is preliminary data.</text>
</comment>
<evidence type="ECO:0000256" key="5">
    <source>
        <dbReference type="PIRSR" id="PIRSR619791-2"/>
    </source>
</evidence>
<keyword evidence="9" id="KW-1185">Reference proteome</keyword>
<feature type="binding site" description="axial binding residue" evidence="5">
    <location>
        <position position="478"/>
    </location>
    <ligand>
        <name>heme b</name>
        <dbReference type="ChEBI" id="CHEBI:60344"/>
    </ligand>
    <ligandPart>
        <name>Fe</name>
        <dbReference type="ChEBI" id="CHEBI:18248"/>
    </ligandPart>
</feature>
<dbReference type="Pfam" id="PF03098">
    <property type="entry name" value="An_peroxidase"/>
    <property type="match status" value="1"/>
</dbReference>
<feature type="region of interest" description="Disordered" evidence="6">
    <location>
        <begin position="150"/>
        <end position="197"/>
    </location>
</feature>
<dbReference type="Gene3D" id="1.10.640.10">
    <property type="entry name" value="Haem peroxidase domain superfamily, animal type"/>
    <property type="match status" value="1"/>
</dbReference>
<organism evidence="8 9">
    <name type="scientific">Amphibalanus amphitrite</name>
    <name type="common">Striped barnacle</name>
    <name type="synonym">Balanus amphitrite</name>
    <dbReference type="NCBI Taxonomy" id="1232801"/>
    <lineage>
        <taxon>Eukaryota</taxon>
        <taxon>Metazoa</taxon>
        <taxon>Ecdysozoa</taxon>
        <taxon>Arthropoda</taxon>
        <taxon>Crustacea</taxon>
        <taxon>Multicrustacea</taxon>
        <taxon>Cirripedia</taxon>
        <taxon>Thoracica</taxon>
        <taxon>Thoracicalcarea</taxon>
        <taxon>Balanomorpha</taxon>
        <taxon>Balanoidea</taxon>
        <taxon>Balanidae</taxon>
        <taxon>Amphibalaninae</taxon>
        <taxon>Amphibalanus</taxon>
    </lineage>
</organism>
<keyword evidence="3 8" id="KW-0575">Peroxidase</keyword>
<feature type="signal peptide" evidence="7">
    <location>
        <begin position="1"/>
        <end position="19"/>
    </location>
</feature>
<dbReference type="GO" id="GO:0004601">
    <property type="term" value="F:peroxidase activity"/>
    <property type="evidence" value="ECO:0007669"/>
    <property type="project" value="UniProtKB-KW"/>
</dbReference>
<evidence type="ECO:0000256" key="2">
    <source>
        <dbReference type="ARBA" id="ARBA00022525"/>
    </source>
</evidence>
<protein>
    <submittedName>
        <fullName evidence="8">Peroxidase</fullName>
    </submittedName>
</protein>
<dbReference type="GO" id="GO:0005576">
    <property type="term" value="C:extracellular region"/>
    <property type="evidence" value="ECO:0007669"/>
    <property type="project" value="UniProtKB-SubCell"/>
</dbReference>
<accession>A0A6A4X5N6</accession>
<dbReference type="PROSITE" id="PS50292">
    <property type="entry name" value="PEROXIDASE_3"/>
    <property type="match status" value="1"/>
</dbReference>
<comment type="subcellular location">
    <subcellularLocation>
        <location evidence="1">Secreted</location>
    </subcellularLocation>
</comment>
<evidence type="ECO:0000313" key="9">
    <source>
        <dbReference type="Proteomes" id="UP000440578"/>
    </source>
</evidence>
<dbReference type="PANTHER" id="PTHR11475:SF134">
    <property type="entry name" value="LD42267P"/>
    <property type="match status" value="1"/>
</dbReference>
<keyword evidence="5" id="KW-0408">Iron</keyword>
<keyword evidence="5" id="KW-0349">Heme</keyword>
<dbReference type="AlphaFoldDB" id="A0A6A4X5N6"/>
<dbReference type="EMBL" id="VIIS01000329">
    <property type="protein sequence ID" value="KAF0310258.1"/>
    <property type="molecule type" value="Genomic_DNA"/>
</dbReference>
<dbReference type="InterPro" id="IPR010255">
    <property type="entry name" value="Haem_peroxidase_sf"/>
</dbReference>
<dbReference type="OrthoDB" id="6505174at2759"/>
<evidence type="ECO:0000313" key="8">
    <source>
        <dbReference type="EMBL" id="KAF0310258.1"/>
    </source>
</evidence>
<evidence type="ECO:0000256" key="6">
    <source>
        <dbReference type="SAM" id="MobiDB-lite"/>
    </source>
</evidence>
<feature type="region of interest" description="Disordered" evidence="6">
    <location>
        <begin position="722"/>
        <end position="744"/>
    </location>
</feature>
<keyword evidence="4 7" id="KW-0732">Signal</keyword>
<dbReference type="GO" id="GO:0006979">
    <property type="term" value="P:response to oxidative stress"/>
    <property type="evidence" value="ECO:0007669"/>
    <property type="project" value="InterPro"/>
</dbReference>
<dbReference type="InterPro" id="IPR019791">
    <property type="entry name" value="Haem_peroxidase_animal"/>
</dbReference>
<keyword evidence="5" id="KW-0479">Metal-binding</keyword>
<dbReference type="InterPro" id="IPR037120">
    <property type="entry name" value="Haem_peroxidase_sf_animal"/>
</dbReference>
<evidence type="ECO:0000256" key="3">
    <source>
        <dbReference type="ARBA" id="ARBA00022559"/>
    </source>
</evidence>
<proteinExistence type="predicted"/>
<keyword evidence="3 8" id="KW-0560">Oxidoreductase</keyword>
<reference evidence="8 9" key="1">
    <citation type="submission" date="2019-07" db="EMBL/GenBank/DDBJ databases">
        <title>Draft genome assembly of a fouling barnacle, Amphibalanus amphitrite (Darwin, 1854): The first reference genome for Thecostraca.</title>
        <authorList>
            <person name="Kim W."/>
        </authorList>
    </citation>
    <scope>NUCLEOTIDE SEQUENCE [LARGE SCALE GENOMIC DNA]</scope>
    <source>
        <strain evidence="8">SNU_AA5</strain>
        <tissue evidence="8">Soma without cirri and trophi</tissue>
    </source>
</reference>
<evidence type="ECO:0000256" key="7">
    <source>
        <dbReference type="SAM" id="SignalP"/>
    </source>
</evidence>
<evidence type="ECO:0000256" key="4">
    <source>
        <dbReference type="ARBA" id="ARBA00022729"/>
    </source>
</evidence>
<dbReference type="PANTHER" id="PTHR11475">
    <property type="entry name" value="OXIDASE/PEROXIDASE"/>
    <property type="match status" value="1"/>
</dbReference>
<keyword evidence="2" id="KW-0964">Secreted</keyword>
<dbReference type="SUPFAM" id="SSF48113">
    <property type="entry name" value="Heme-dependent peroxidases"/>
    <property type="match status" value="1"/>
</dbReference>
<dbReference type="PRINTS" id="PR00457">
    <property type="entry name" value="ANPEROXIDASE"/>
</dbReference>
<gene>
    <name evidence="8" type="primary">Pxd_2</name>
    <name evidence="8" type="ORF">FJT64_018726</name>
</gene>
<evidence type="ECO:0000256" key="1">
    <source>
        <dbReference type="ARBA" id="ARBA00004613"/>
    </source>
</evidence>
<sequence length="756" mass="85087">MLKLAVAVVVFLLISVTAASDLCDCQTPFPAGYKSKYCCEDYSPTPRHTYPAYSPPPAHHFTETIAEQNPQLRKQEAHEEPWQETFTAEDFETFPSKKHPTSPGGYTEWMPHHSEPLMVPRHAARRYMTYDEDYRQFLQNVLHFVENFQRSTNASRPRPPRQAAPLPDCDPQRKYRTADGTCNSAEKPLRGAAGQGNTRLVLPPAYQDGIFLPRFLDSAGRRLPGARQISVAVTSSHDIPLPHLTDSVMQWGQFIDHDLALSPEVKPDTPCCRLGRRAPDAHAFCLPITARTTDPVYGPCGKTCIEFVRSVPAWHERQKVLTQVNSRTSYIDADMLYGVSERWTASLREHSGGRLRVGPTKFLLPDPEPELECHSTARLAVMHIIWMREHNRIAGRLQEMNPHWDDERLFQESRRIVIAEIQHITYSHWLPIVLGHNYTDTNMMGEQKGPASYSNRYNAETEPTIATEFSSAAFRFGHSLINNHVFLFSDLRKPPFGFTRLRDIFLTPHLIYQGALDFLAKSLVAQAPQKCDLAFASALTGHLFQERGELCGMDLVAMNIQRGRDHGTPTYSTARRWCGLPHLPSFTALTRVMSPEAVVRLAGVYRSVDDIDLYIGGVAEFPVDGGLVGPTFQCLIGNQFFRLRWGDNFFYDLGGESRPWRFSLAQLSELHHSSWSRVLCDTVSGISVIQPDSFRAVTDENRLTACGQLPEVSLEPWREELLQPAEEEANDEKEGKAEAGESNALDAAGFLASVGL</sequence>